<proteinExistence type="predicted"/>
<evidence type="ECO:0000313" key="2">
    <source>
        <dbReference type="EMBL" id="KAI6648858.1"/>
    </source>
</evidence>
<reference evidence="2 3" key="1">
    <citation type="journal article" date="2023" name="BMC Biol.">
        <title>The compact genome of the sponge Oopsacas minuta (Hexactinellida) is lacking key metazoan core genes.</title>
        <authorList>
            <person name="Santini S."/>
            <person name="Schenkelaars Q."/>
            <person name="Jourda C."/>
            <person name="Duchesne M."/>
            <person name="Belahbib H."/>
            <person name="Rocher C."/>
            <person name="Selva M."/>
            <person name="Riesgo A."/>
            <person name="Vervoort M."/>
            <person name="Leys S.P."/>
            <person name="Kodjabachian L."/>
            <person name="Le Bivic A."/>
            <person name="Borchiellini C."/>
            <person name="Claverie J.M."/>
            <person name="Renard E."/>
        </authorList>
    </citation>
    <scope>NUCLEOTIDE SEQUENCE [LARGE SCALE GENOMIC DNA]</scope>
    <source>
        <strain evidence="2">SPO-2</strain>
    </source>
</reference>
<dbReference type="AlphaFoldDB" id="A0AAV7JJ44"/>
<feature type="region of interest" description="Disordered" evidence="1">
    <location>
        <begin position="119"/>
        <end position="165"/>
    </location>
</feature>
<feature type="compositionally biased region" description="Polar residues" evidence="1">
    <location>
        <begin position="119"/>
        <end position="147"/>
    </location>
</feature>
<dbReference type="EMBL" id="JAKMXF010000324">
    <property type="protein sequence ID" value="KAI6648858.1"/>
    <property type="molecule type" value="Genomic_DNA"/>
</dbReference>
<protein>
    <submittedName>
        <fullName evidence="2">Uncharacterized protein</fullName>
    </submittedName>
</protein>
<sequence>MPSLITKLLPRKSMRSSLYRNSIGGDGVQIDHLHFVEDFRKECFLKQMDLEKNRMQTDLRMDQIRRELSQLHCQSQEFLIDVERLDRDIENERSRRLYHQMYASNDQLYSNDSICSSNPEFSRSYSSSPEKYGSDSNLPRPVTSFSEGNKRSSIESDFESPDEEFNDEYTFRRQIKYRSDRPGRRIHCNLMTMTTVPQNSFSEQVFAAVRDTITTI</sequence>
<evidence type="ECO:0000313" key="3">
    <source>
        <dbReference type="Proteomes" id="UP001165289"/>
    </source>
</evidence>
<comment type="caution">
    <text evidence="2">The sequence shown here is derived from an EMBL/GenBank/DDBJ whole genome shotgun (WGS) entry which is preliminary data.</text>
</comment>
<keyword evidence="3" id="KW-1185">Reference proteome</keyword>
<name>A0AAV7JJ44_9METZ</name>
<accession>A0AAV7JJ44</accession>
<evidence type="ECO:0000256" key="1">
    <source>
        <dbReference type="SAM" id="MobiDB-lite"/>
    </source>
</evidence>
<organism evidence="2 3">
    <name type="scientific">Oopsacas minuta</name>
    <dbReference type="NCBI Taxonomy" id="111878"/>
    <lineage>
        <taxon>Eukaryota</taxon>
        <taxon>Metazoa</taxon>
        <taxon>Porifera</taxon>
        <taxon>Hexactinellida</taxon>
        <taxon>Hexasterophora</taxon>
        <taxon>Lyssacinosida</taxon>
        <taxon>Leucopsacidae</taxon>
        <taxon>Oopsacas</taxon>
    </lineage>
</organism>
<dbReference type="Proteomes" id="UP001165289">
    <property type="component" value="Unassembled WGS sequence"/>
</dbReference>
<gene>
    <name evidence="2" type="ORF">LOD99_6932</name>
</gene>
<feature type="compositionally biased region" description="Acidic residues" evidence="1">
    <location>
        <begin position="156"/>
        <end position="165"/>
    </location>
</feature>